<name>A0A5D3FFX2_9ACTN</name>
<proteinExistence type="predicted"/>
<dbReference type="PANTHER" id="PTHR37813">
    <property type="entry name" value="FELS-2 PROPHAGE PROTEIN"/>
    <property type="match status" value="1"/>
</dbReference>
<evidence type="ECO:0000259" key="3">
    <source>
        <dbReference type="Pfam" id="PF10145"/>
    </source>
</evidence>
<dbReference type="AlphaFoldDB" id="A0A5D3FFX2"/>
<evidence type="ECO:0000313" key="5">
    <source>
        <dbReference type="Proteomes" id="UP000323505"/>
    </source>
</evidence>
<sequence>MALDLGELVGTISLDDRGFTRPMQQAERGINRLESTTRSSLDRVEDDFEQTGRAAARELGQGLDRAADEAGQAGKKAGDEFVRGTESRIRNGRSRFSRSGRDAGEGAGEGVGEGAERGGKGKFKGLAGKFAGLMKAGPWLAAGAVVGGVFMTGLAGAMERQDSVAKLKAQVGAFGPEAERLGKIAGGLYNKGYGAEMGQVTEAVGAVVTSIDGMRGANESAVQAMTARALDLADVFELDVNRSMQVVGQMVKTGLVKNATEGVDLLTAVLQRVPANVREDVVDALDEYGPFMNQIGIKGKKAFELLAQGAAKGMYGIDKTGDALKEFTIRSTDMSTSTQEAYKTLGLSTSKMTKDLLAGGARGGKAFDLIISKLRGIKDPAKQSQAALALFGTPLEDLNTGEIPKFLASLDTTQNSLGKTAGAADRMGKTLHDTASQNLTTFERTVKGKVVDLFGGKVLPGLTKFGGKANAFFQRWVGDNQGTVDKVKRVWDKAGDKVGDAIGGIKKWLDENKDKVEEWSNKIGQIVGLAADTISGAIDIISGAWSIFGGPLLTILSTFIDGFLGYWSGVFRMIKGIFDVFAGIFTGDWGRVWDGIKGIVGGAVQVVWSILQGAVKLFTLPMRLIGKLLGALTKWAWDKVKGFVRSGVRNVLAAIFGLAVLPGRVASYFGRMALAAISKAAGLVRWMRGLPGRIRRGIGGMNSLLYNAGRNVISGLIRGITSKVGDVGGAMRNIAGKIRNYLPFSPAKEGPLSGRGSPQLSGEKIGIMLAAGITTSRGRVASAATGLARTVTSAQATAFTKRRGGPRLTGERYGVTLAEGITHSGPRIMSAVTGVTRILRSAQASAFTVRRPAPAPGRGDDGSSTAVTVILDVRGGPAEFKKMIREWVRVEGRGNVQLAFGQRGR</sequence>
<evidence type="ECO:0000256" key="1">
    <source>
        <dbReference type="ARBA" id="ARBA00022612"/>
    </source>
</evidence>
<protein>
    <recommendedName>
        <fullName evidence="3">Phage tail tape measure protein domain-containing protein</fullName>
    </recommendedName>
</protein>
<dbReference type="Proteomes" id="UP000323505">
    <property type="component" value="Unassembled WGS sequence"/>
</dbReference>
<feature type="compositionally biased region" description="Basic and acidic residues" evidence="2">
    <location>
        <begin position="76"/>
        <end position="89"/>
    </location>
</feature>
<reference evidence="4 5" key="1">
    <citation type="submission" date="2019-08" db="EMBL/GenBank/DDBJ databases">
        <title>Actinomadura sp. nov. CYP1-5 isolated from mountain soil.</title>
        <authorList>
            <person name="Songsumanus A."/>
            <person name="Kuncharoen N."/>
            <person name="Kudo T."/>
            <person name="Yuki M."/>
            <person name="Igarashi Y."/>
            <person name="Tanasupawat S."/>
        </authorList>
    </citation>
    <scope>NUCLEOTIDE SEQUENCE [LARGE SCALE GENOMIC DNA]</scope>
    <source>
        <strain evidence="4 5">CYP1-5</strain>
    </source>
</reference>
<accession>A0A5D3FFX2</accession>
<keyword evidence="5" id="KW-1185">Reference proteome</keyword>
<evidence type="ECO:0000313" key="4">
    <source>
        <dbReference type="EMBL" id="TYK47151.1"/>
    </source>
</evidence>
<keyword evidence="1" id="KW-1188">Viral release from host cell</keyword>
<comment type="caution">
    <text evidence="4">The sequence shown here is derived from an EMBL/GenBank/DDBJ whole genome shotgun (WGS) entry which is preliminary data.</text>
</comment>
<dbReference type="EMBL" id="VSRQ01000005">
    <property type="protein sequence ID" value="TYK47151.1"/>
    <property type="molecule type" value="Genomic_DNA"/>
</dbReference>
<feature type="region of interest" description="Disordered" evidence="2">
    <location>
        <begin position="34"/>
        <end position="118"/>
    </location>
</feature>
<organism evidence="4 5">
    <name type="scientific">Actinomadura decatromicini</name>
    <dbReference type="NCBI Taxonomy" id="2604572"/>
    <lineage>
        <taxon>Bacteria</taxon>
        <taxon>Bacillati</taxon>
        <taxon>Actinomycetota</taxon>
        <taxon>Actinomycetes</taxon>
        <taxon>Streptosporangiales</taxon>
        <taxon>Thermomonosporaceae</taxon>
        <taxon>Actinomadura</taxon>
    </lineage>
</organism>
<dbReference type="Pfam" id="PF10145">
    <property type="entry name" value="PhageMin_Tail"/>
    <property type="match status" value="1"/>
</dbReference>
<feature type="domain" description="Phage tail tape measure protein" evidence="3">
    <location>
        <begin position="198"/>
        <end position="392"/>
    </location>
</feature>
<dbReference type="RefSeq" id="WP_148763374.1">
    <property type="nucleotide sequence ID" value="NZ_VSRQ01000005.1"/>
</dbReference>
<dbReference type="PANTHER" id="PTHR37813:SF1">
    <property type="entry name" value="FELS-2 PROPHAGE PROTEIN"/>
    <property type="match status" value="1"/>
</dbReference>
<dbReference type="InterPro" id="IPR010090">
    <property type="entry name" value="Phage_tape_meas"/>
</dbReference>
<gene>
    <name evidence="4" type="ORF">FXF68_25450</name>
</gene>
<evidence type="ECO:0000256" key="2">
    <source>
        <dbReference type="SAM" id="MobiDB-lite"/>
    </source>
</evidence>